<dbReference type="AlphaFoldDB" id="A0A1Y1ZB79"/>
<organism evidence="1 2">
    <name type="scientific">Clohesyomyces aquaticus</name>
    <dbReference type="NCBI Taxonomy" id="1231657"/>
    <lineage>
        <taxon>Eukaryota</taxon>
        <taxon>Fungi</taxon>
        <taxon>Dikarya</taxon>
        <taxon>Ascomycota</taxon>
        <taxon>Pezizomycotina</taxon>
        <taxon>Dothideomycetes</taxon>
        <taxon>Pleosporomycetidae</taxon>
        <taxon>Pleosporales</taxon>
        <taxon>Lindgomycetaceae</taxon>
        <taxon>Clohesyomyces</taxon>
    </lineage>
</organism>
<accession>A0A1Y1ZB79</accession>
<evidence type="ECO:0000313" key="1">
    <source>
        <dbReference type="EMBL" id="ORY07542.1"/>
    </source>
</evidence>
<keyword evidence="2" id="KW-1185">Reference proteome</keyword>
<protein>
    <recommendedName>
        <fullName evidence="3">F-box domain-containing protein</fullName>
    </recommendedName>
</protein>
<reference evidence="1 2" key="1">
    <citation type="submission" date="2016-07" db="EMBL/GenBank/DDBJ databases">
        <title>Pervasive Adenine N6-methylation of Active Genes in Fungi.</title>
        <authorList>
            <consortium name="DOE Joint Genome Institute"/>
            <person name="Mondo S.J."/>
            <person name="Dannebaum R.O."/>
            <person name="Kuo R.C."/>
            <person name="Labutti K."/>
            <person name="Haridas S."/>
            <person name="Kuo A."/>
            <person name="Salamov A."/>
            <person name="Ahrendt S.R."/>
            <person name="Lipzen A."/>
            <person name="Sullivan W."/>
            <person name="Andreopoulos W.B."/>
            <person name="Clum A."/>
            <person name="Lindquist E."/>
            <person name="Daum C."/>
            <person name="Ramamoorthy G.K."/>
            <person name="Gryganskyi A."/>
            <person name="Culley D."/>
            <person name="Magnuson J.K."/>
            <person name="James T.Y."/>
            <person name="O'Malley M.A."/>
            <person name="Stajich J.E."/>
            <person name="Spatafora J.W."/>
            <person name="Visel A."/>
            <person name="Grigoriev I.V."/>
        </authorList>
    </citation>
    <scope>NUCLEOTIDE SEQUENCE [LARGE SCALE GENOMIC DNA]</scope>
    <source>
        <strain evidence="1 2">CBS 115471</strain>
    </source>
</reference>
<dbReference type="OrthoDB" id="3660227at2759"/>
<dbReference type="EMBL" id="MCFA01000108">
    <property type="protein sequence ID" value="ORY07542.1"/>
    <property type="molecule type" value="Genomic_DNA"/>
</dbReference>
<gene>
    <name evidence="1" type="ORF">BCR34DRAFT_590272</name>
</gene>
<dbReference type="Proteomes" id="UP000193144">
    <property type="component" value="Unassembled WGS sequence"/>
</dbReference>
<evidence type="ECO:0000313" key="2">
    <source>
        <dbReference type="Proteomes" id="UP000193144"/>
    </source>
</evidence>
<dbReference type="STRING" id="1231657.A0A1Y1ZB79"/>
<name>A0A1Y1ZB79_9PLEO</name>
<evidence type="ECO:0008006" key="3">
    <source>
        <dbReference type="Google" id="ProtNLM"/>
    </source>
</evidence>
<sequence length="256" mass="29255">MPLEPCIPHLPDELVIQIFDSLTRIHCCPCHEEQAHYTIFDIAYLCRRFHRLISPFIYREFHYLKSGDGEHFLRTLASNPDLAALVECFEWNPDGFLHGLHDVNDRGLIADKFLEIGTPPAIRFAEGFRTLPCLDDGKTDFDNVGYRDDMFVEAVLMLTPNIKKVEVWGKFQPTFQEHPWTASMKLGIPHSFAHLSTVEFVVACTPLEDLTPLIFLPSLKSLCLHEVGRPDEEPWTPEMFYTCEVHAAAAASRVDI</sequence>
<comment type="caution">
    <text evidence="1">The sequence shown here is derived from an EMBL/GenBank/DDBJ whole genome shotgun (WGS) entry which is preliminary data.</text>
</comment>
<proteinExistence type="predicted"/>